<dbReference type="EMBL" id="LFVZ01000005">
    <property type="protein sequence ID" value="KTW29398.1"/>
    <property type="molecule type" value="Genomic_DNA"/>
</dbReference>
<gene>
    <name evidence="7" type="ORF">T552_01351</name>
</gene>
<comment type="function">
    <text evidence="1">Involved in the biogenesis of the 60S ribosomal subunit.</text>
</comment>
<evidence type="ECO:0000256" key="2">
    <source>
        <dbReference type="ARBA" id="ARBA00004604"/>
    </source>
</evidence>
<dbReference type="AlphaFoldDB" id="A0A0W4ZM69"/>
<dbReference type="Pfam" id="PF09420">
    <property type="entry name" value="Nop16"/>
    <property type="match status" value="1"/>
</dbReference>
<comment type="caution">
    <text evidence="7">The sequence shown here is derived from an EMBL/GenBank/DDBJ whole genome shotgun (WGS) entry which is preliminary data.</text>
</comment>
<evidence type="ECO:0000256" key="3">
    <source>
        <dbReference type="ARBA" id="ARBA00008479"/>
    </source>
</evidence>
<dbReference type="VEuPathDB" id="FungiDB:T552_01351"/>
<dbReference type="GeneID" id="28936140"/>
<reference evidence="8" key="1">
    <citation type="journal article" date="2016" name="Nat. Commun.">
        <title>Genome analysis of three Pneumocystis species reveals adaptation mechanisms to life exclusively in mammalian hosts.</title>
        <authorList>
            <person name="Ma L."/>
            <person name="Chen Z."/>
            <person name="Huang D.W."/>
            <person name="Kutty G."/>
            <person name="Ishihara M."/>
            <person name="Wang H."/>
            <person name="Abouelleil A."/>
            <person name="Bishop L."/>
            <person name="Davey E."/>
            <person name="Deng R."/>
            <person name="Deng X."/>
            <person name="Fan L."/>
            <person name="Fantoni G."/>
            <person name="Fitzgerald M."/>
            <person name="Gogineni E."/>
            <person name="Goldberg J.M."/>
            <person name="Handley G."/>
            <person name="Hu X."/>
            <person name="Huber C."/>
            <person name="Jiao X."/>
            <person name="Jones K."/>
            <person name="Levin J.Z."/>
            <person name="Liu Y."/>
            <person name="Macdonald P."/>
            <person name="Melnikov A."/>
            <person name="Raley C."/>
            <person name="Sassi M."/>
            <person name="Sherman B.T."/>
            <person name="Song X."/>
            <person name="Sykes S."/>
            <person name="Tran B."/>
            <person name="Walsh L."/>
            <person name="Xia Y."/>
            <person name="Yang J."/>
            <person name="Young S."/>
            <person name="Zeng Q."/>
            <person name="Zheng X."/>
            <person name="Stephens R."/>
            <person name="Nusbaum C."/>
            <person name="Birren B.W."/>
            <person name="Azadi P."/>
            <person name="Lempicki R.A."/>
            <person name="Cuomo C.A."/>
            <person name="Kovacs J.A."/>
        </authorList>
    </citation>
    <scope>NUCLEOTIDE SEQUENCE [LARGE SCALE GENOMIC DNA]</scope>
    <source>
        <strain evidence="8">B80</strain>
    </source>
</reference>
<name>A0A0W4ZM69_PNEC8</name>
<evidence type="ECO:0000256" key="4">
    <source>
        <dbReference type="ARBA" id="ARBA00015522"/>
    </source>
</evidence>
<dbReference type="Proteomes" id="UP000054454">
    <property type="component" value="Unassembled WGS sequence"/>
</dbReference>
<evidence type="ECO:0000256" key="6">
    <source>
        <dbReference type="SAM" id="MobiDB-lite"/>
    </source>
</evidence>
<dbReference type="OrthoDB" id="285729at2759"/>
<feature type="region of interest" description="Disordered" evidence="6">
    <location>
        <begin position="1"/>
        <end position="31"/>
    </location>
</feature>
<comment type="similarity">
    <text evidence="3">Belongs to the NOP16 family.</text>
</comment>
<organism evidence="7 8">
    <name type="scientific">Pneumocystis carinii (strain B80)</name>
    <name type="common">Rat pneumocystis pneumonia agent</name>
    <name type="synonym">Pneumocystis carinii f. sp. carinii</name>
    <dbReference type="NCBI Taxonomy" id="1408658"/>
    <lineage>
        <taxon>Eukaryota</taxon>
        <taxon>Fungi</taxon>
        <taxon>Dikarya</taxon>
        <taxon>Ascomycota</taxon>
        <taxon>Taphrinomycotina</taxon>
        <taxon>Pneumocystomycetes</taxon>
        <taxon>Pneumocystaceae</taxon>
        <taxon>Pneumocystis</taxon>
    </lineage>
</organism>
<dbReference type="GO" id="GO:0042273">
    <property type="term" value="P:ribosomal large subunit biogenesis"/>
    <property type="evidence" value="ECO:0007669"/>
    <property type="project" value="TreeGrafter"/>
</dbReference>
<comment type="subcellular location">
    <subcellularLocation>
        <location evidence="2">Nucleus</location>
        <location evidence="2">Nucleolus</location>
    </subcellularLocation>
</comment>
<feature type="compositionally biased region" description="Basic residues" evidence="6">
    <location>
        <begin position="1"/>
        <end position="22"/>
    </location>
</feature>
<evidence type="ECO:0000313" key="7">
    <source>
        <dbReference type="EMBL" id="KTW29398.1"/>
    </source>
</evidence>
<dbReference type="InterPro" id="IPR019002">
    <property type="entry name" value="Ribosome_biogenesis_Nop16"/>
</dbReference>
<evidence type="ECO:0000313" key="8">
    <source>
        <dbReference type="Proteomes" id="UP000054454"/>
    </source>
</evidence>
<dbReference type="PANTHER" id="PTHR13243">
    <property type="entry name" value="HSPC111 PROTEIN-RELATED"/>
    <property type="match status" value="1"/>
</dbReference>
<sequence length="193" mass="22786">MANPRQHKKRKKIKLKRRKKTSSNRNPTISTRLGSILSEKWKKEKTLEENYKELGIVLKQNKQSNIKEEEYNGFFSNENNLLKLKPNEAQILRDDQGNIIKVIYGKKYDFDDELNEIAMENRKAKTQVIEELKNKIKNNIKSDRKPSQNEINFLNKLIERYGDNVDAMAKDIKLNPMQQTAADLRRRISKLKQ</sequence>
<accession>A0A0W4ZM69</accession>
<protein>
    <recommendedName>
        <fullName evidence="4">Nucleolar protein 16</fullName>
    </recommendedName>
</protein>
<dbReference type="GO" id="GO:0005730">
    <property type="term" value="C:nucleolus"/>
    <property type="evidence" value="ECO:0007669"/>
    <property type="project" value="UniProtKB-SubCell"/>
</dbReference>
<keyword evidence="8" id="KW-1185">Reference proteome</keyword>
<evidence type="ECO:0000256" key="1">
    <source>
        <dbReference type="ARBA" id="ARBA00002889"/>
    </source>
</evidence>
<proteinExistence type="inferred from homology"/>
<evidence type="ECO:0000256" key="5">
    <source>
        <dbReference type="ARBA" id="ARBA00023242"/>
    </source>
</evidence>
<dbReference type="RefSeq" id="XP_018226591.1">
    <property type="nucleotide sequence ID" value="XM_018369938.1"/>
</dbReference>
<dbReference type="PANTHER" id="PTHR13243:SF1">
    <property type="entry name" value="NUCLEOLAR PROTEIN 16"/>
    <property type="match status" value="1"/>
</dbReference>
<keyword evidence="5" id="KW-0539">Nucleus</keyword>